<keyword evidence="5 12" id="KW-0812">Transmembrane</keyword>
<keyword evidence="6" id="KW-0547">Nucleotide-binding</keyword>
<feature type="domain" description="ABC transporter" evidence="13">
    <location>
        <begin position="1329"/>
        <end position="1561"/>
    </location>
</feature>
<evidence type="ECO:0000313" key="15">
    <source>
        <dbReference type="EMBL" id="CAI6084475.1"/>
    </source>
</evidence>
<name>A0AA35LYN2_9HYPO</name>
<dbReference type="InterPro" id="IPR027417">
    <property type="entry name" value="P-loop_NTPase"/>
</dbReference>
<feature type="transmembrane region" description="Helical" evidence="12">
    <location>
        <begin position="1141"/>
        <end position="1165"/>
    </location>
</feature>
<dbReference type="InterPro" id="IPR017871">
    <property type="entry name" value="ABC_transporter-like_CS"/>
</dbReference>
<dbReference type="GO" id="GO:0140359">
    <property type="term" value="F:ABC-type transporter activity"/>
    <property type="evidence" value="ECO:0007669"/>
    <property type="project" value="InterPro"/>
</dbReference>
<comment type="subcellular location">
    <subcellularLocation>
        <location evidence="1">Cell membrane</location>
        <topology evidence="1">Multi-pass membrane protein</topology>
    </subcellularLocation>
</comment>
<dbReference type="Proteomes" id="UP001160390">
    <property type="component" value="Unassembled WGS sequence"/>
</dbReference>
<dbReference type="GO" id="GO:0016887">
    <property type="term" value="F:ATP hydrolysis activity"/>
    <property type="evidence" value="ECO:0007669"/>
    <property type="project" value="InterPro"/>
</dbReference>
<dbReference type="CDD" id="cd03244">
    <property type="entry name" value="ABCC_MRP_domain2"/>
    <property type="match status" value="1"/>
</dbReference>
<dbReference type="CDD" id="cd18580">
    <property type="entry name" value="ABC_6TM_ABCC_D2"/>
    <property type="match status" value="1"/>
</dbReference>
<keyword evidence="16" id="KW-1185">Reference proteome</keyword>
<keyword evidence="3" id="KW-0813">Transport</keyword>
<keyword evidence="9 12" id="KW-0472">Membrane</keyword>
<dbReference type="PROSITE" id="PS50929">
    <property type="entry name" value="ABC_TM1F"/>
    <property type="match status" value="2"/>
</dbReference>
<dbReference type="SMART" id="SM00382">
    <property type="entry name" value="AAA"/>
    <property type="match status" value="2"/>
</dbReference>
<feature type="transmembrane region" description="Helical" evidence="12">
    <location>
        <begin position="469"/>
        <end position="490"/>
    </location>
</feature>
<sequence>MSQIQDMPNRRFACIPRDGNNLTELQRQSYGKVANVSGSHQQVLSLSQNAPGYNVGPSPAYNLSVILLQVEQDRPAMAGDDEFGPGLVDTFDLTLLFEQSIFSLLPASMFIVSGILRILHINHRERTSFKGRLLWAKLFLTSIYGGARLSLLVLWIFGSGPKVRTSVAESAVGIVEAIVIAALSLTEHVRSQKSSLLLSVYLFLSLLLHIPIARSLWIRENTVFLASVFTFLLVVKAVLLVFEEIPRSSVMASPEKQGESSAGLVSRTLFWWLNRLFYLGFRRAIDVDDLGDINDKFDSHSLLERLETRWNQNPQTSKTALMRCTFAAYKWQFFAGVIPRLMYSGFGFAQPFLISSVIAHVRSPQRDFASQTSGILIAATVFIYVGLALTATWHRHLSYQLVTMWRGGLVSLIFKKTLSLRTCCAEESASITLMSTDIDSIVTAGESLHDMWCSFLDLGMGIWLLHCQVGLPSLLVLVPTTFTTVLSAFIGPGMEPALVDWKAAIQRRVAMASDMLGQMKGIKMIGLTAFFHSLVRTLRLDEIKISYRFRRLLAGIMILSTFSSEITPVLIIICANYWPNVRHSLDISKTFTSLAIISLVTQPLVLILTSIMQIAGVFGSFSRIQAFLHLDEQEDFRGKSPVASMSSGSTLRCSSESTLGTIAPSENQSIELSPSGSQIQNDTEADTLAITISQASFQSDDGLPVLHDIHLKIPQGAFTIITGRVGCGKTSLLKAIVGEIVPGTGYVSVLDHRIGYCDQTPWVQNTSIKANIVGQSPLDDKWFSQVVQCCALDEDLAIFPQGDQTFVGSNGVALSGGQRQRVALARAIYQKRDILILDDVFSGVDNRTSRNIFHRLMGPSGLLRQNRTTIVLATSNVHFLPGADYITILRQGSIIRNQVTYQSLQADEWGTFDDESFMSNDDDGGDDDAKTVRPTQEPEEKADKATPTPNTDNTRQTSDSECYKIYLNSFGWKLLIPVLGLKLLHTALEAMPLNADGSEVYMKLWTERLTHEGPQSIGWPLGYVSFVCASIFFASLGIGLFIIVGIPKSAAHLHEELLRSVCRFICSNEINSAPLYFFAATDSGSTINRYGIALQPGYVNLGPNPPLGVIYVIFSSVFVPYKIISAINGQFLVLLQAIARAGVIASGATYVSALILPSFLILFFIQKVYLRTSKQLRFMDLEMRAPLYTHFTETLSGLSTIRAFGWSDAFLEENTRRLSMSQKPFYFLFCIQRWLQVVLDLFVAGMALALVSMALMMSRSTSEGQIALAMVTLIGFNHTLTLFVDQWTQVETSLGAIARLKIFMRDTPNEDEEPETTLPLSDWPGQGAIEFEDISACYSDTGDVVLRNISLFISPGQKVCICGRSGSGKSSLILTLLRLVELRSGKVSIDGVDLSTVPRQHIRSCLNTVPQDPIRIGGNVRLNLDPEGRIQSDEPLIEALNKAMVWPMIEERGGLEAQITDLGFSVGQMQLFSLARALLSRSKVVLLDEATSSIDRTTDEEVRRILRDELRGRTVLEVVHRLEIVRDFDLVIVMGHGEILETGSPEELLAQPSSELRKLYDRQGV</sequence>
<feature type="compositionally biased region" description="Acidic residues" evidence="11">
    <location>
        <begin position="915"/>
        <end position="926"/>
    </location>
</feature>
<comment type="similarity">
    <text evidence="2">Belongs to the ABC transporter superfamily. ABCC family. Conjugate transporter (TC 3.A.1.208) subfamily.</text>
</comment>
<keyword evidence="8 12" id="KW-1133">Transmembrane helix</keyword>
<feature type="transmembrane region" description="Helical" evidence="12">
    <location>
        <begin position="1023"/>
        <end position="1046"/>
    </location>
</feature>
<dbReference type="SUPFAM" id="SSF52540">
    <property type="entry name" value="P-loop containing nucleoside triphosphate hydrolases"/>
    <property type="match status" value="2"/>
</dbReference>
<dbReference type="InterPro" id="IPR036640">
    <property type="entry name" value="ABC1_TM_sf"/>
</dbReference>
<dbReference type="PANTHER" id="PTHR24223">
    <property type="entry name" value="ATP-BINDING CASSETTE SUB-FAMILY C"/>
    <property type="match status" value="1"/>
</dbReference>
<dbReference type="InterPro" id="IPR011527">
    <property type="entry name" value="ABC1_TM_dom"/>
</dbReference>
<dbReference type="InterPro" id="IPR044726">
    <property type="entry name" value="ABCC_6TM_D2"/>
</dbReference>
<reference evidence="15" key="1">
    <citation type="submission" date="2023-01" db="EMBL/GenBank/DDBJ databases">
        <authorList>
            <person name="Piombo E."/>
        </authorList>
    </citation>
    <scope>NUCLEOTIDE SEQUENCE</scope>
</reference>
<evidence type="ECO:0000256" key="2">
    <source>
        <dbReference type="ARBA" id="ARBA00009726"/>
    </source>
</evidence>
<dbReference type="Pfam" id="PF24357">
    <property type="entry name" value="TMD0_ABC"/>
    <property type="match status" value="1"/>
</dbReference>
<feature type="compositionally biased region" description="Basic and acidic residues" evidence="11">
    <location>
        <begin position="927"/>
        <end position="944"/>
    </location>
</feature>
<dbReference type="PROSITE" id="PS00211">
    <property type="entry name" value="ABC_TRANSPORTER_1"/>
    <property type="match status" value="2"/>
</dbReference>
<dbReference type="PROSITE" id="PS50893">
    <property type="entry name" value="ABC_TRANSPORTER_2"/>
    <property type="match status" value="2"/>
</dbReference>
<feature type="transmembrane region" description="Helical" evidence="12">
    <location>
        <begin position="1225"/>
        <end position="1254"/>
    </location>
</feature>
<dbReference type="CDD" id="cd03250">
    <property type="entry name" value="ABCC_MRP_domain1"/>
    <property type="match status" value="1"/>
</dbReference>
<dbReference type="GO" id="GO:0005886">
    <property type="term" value="C:plasma membrane"/>
    <property type="evidence" value="ECO:0007669"/>
    <property type="project" value="UniProtKB-SubCell"/>
</dbReference>
<keyword evidence="4" id="KW-1003">Cell membrane</keyword>
<feature type="transmembrane region" description="Helical" evidence="12">
    <location>
        <begin position="341"/>
        <end position="361"/>
    </location>
</feature>
<evidence type="ECO:0000256" key="10">
    <source>
        <dbReference type="ARBA" id="ARBA00023180"/>
    </source>
</evidence>
<dbReference type="InterPro" id="IPR003439">
    <property type="entry name" value="ABC_transporter-like_ATP-bd"/>
</dbReference>
<feature type="region of interest" description="Disordered" evidence="11">
    <location>
        <begin position="915"/>
        <end position="957"/>
    </location>
</feature>
<feature type="domain" description="ABC transporter" evidence="13">
    <location>
        <begin position="690"/>
        <end position="916"/>
    </location>
</feature>
<feature type="transmembrane region" description="Helical" evidence="12">
    <location>
        <begin position="133"/>
        <end position="157"/>
    </location>
</feature>
<evidence type="ECO:0000256" key="7">
    <source>
        <dbReference type="ARBA" id="ARBA00022840"/>
    </source>
</evidence>
<evidence type="ECO:0000256" key="11">
    <source>
        <dbReference type="SAM" id="MobiDB-lite"/>
    </source>
</evidence>
<dbReference type="EMBL" id="CABFNP030000754">
    <property type="protein sequence ID" value="CAI6084475.1"/>
    <property type="molecule type" value="Genomic_DNA"/>
</dbReference>
<dbReference type="SUPFAM" id="SSF90123">
    <property type="entry name" value="ABC transporter transmembrane region"/>
    <property type="match status" value="2"/>
</dbReference>
<feature type="transmembrane region" description="Helical" evidence="12">
    <location>
        <begin position="101"/>
        <end position="121"/>
    </location>
</feature>
<evidence type="ECO:0000256" key="6">
    <source>
        <dbReference type="ARBA" id="ARBA00022741"/>
    </source>
</evidence>
<dbReference type="Gene3D" id="3.40.50.300">
    <property type="entry name" value="P-loop containing nucleotide triphosphate hydrolases"/>
    <property type="match status" value="2"/>
</dbReference>
<evidence type="ECO:0000259" key="14">
    <source>
        <dbReference type="PROSITE" id="PS50929"/>
    </source>
</evidence>
<organism evidence="15 16">
    <name type="scientific">Clonostachys chloroleuca</name>
    <dbReference type="NCBI Taxonomy" id="1926264"/>
    <lineage>
        <taxon>Eukaryota</taxon>
        <taxon>Fungi</taxon>
        <taxon>Dikarya</taxon>
        <taxon>Ascomycota</taxon>
        <taxon>Pezizomycotina</taxon>
        <taxon>Sordariomycetes</taxon>
        <taxon>Hypocreomycetidae</taxon>
        <taxon>Hypocreales</taxon>
        <taxon>Bionectriaceae</taxon>
        <taxon>Clonostachys</taxon>
    </lineage>
</organism>
<dbReference type="FunFam" id="3.40.50.300:FF:002145">
    <property type="entry name" value="ABC transporter (MsbA subfamily)"/>
    <property type="match status" value="1"/>
</dbReference>
<accession>A0AA35LYN2</accession>
<dbReference type="Gene3D" id="1.20.1560.10">
    <property type="entry name" value="ABC transporter type 1, transmembrane domain"/>
    <property type="match status" value="2"/>
</dbReference>
<evidence type="ECO:0000256" key="12">
    <source>
        <dbReference type="SAM" id="Phobius"/>
    </source>
</evidence>
<evidence type="ECO:0000256" key="1">
    <source>
        <dbReference type="ARBA" id="ARBA00004651"/>
    </source>
</evidence>
<dbReference type="InterPro" id="IPR003593">
    <property type="entry name" value="AAA+_ATPase"/>
</dbReference>
<feature type="domain" description="ABC transmembrane type-1" evidence="14">
    <location>
        <begin position="341"/>
        <end position="616"/>
    </location>
</feature>
<dbReference type="Pfam" id="PF00664">
    <property type="entry name" value="ABC_membrane"/>
    <property type="match status" value="1"/>
</dbReference>
<evidence type="ECO:0000256" key="9">
    <source>
        <dbReference type="ARBA" id="ARBA00023136"/>
    </source>
</evidence>
<feature type="compositionally biased region" description="Polar residues" evidence="11">
    <location>
        <begin position="947"/>
        <end position="957"/>
    </location>
</feature>
<dbReference type="InterPro" id="IPR056227">
    <property type="entry name" value="TMD0_ABC"/>
</dbReference>
<dbReference type="InterPro" id="IPR050173">
    <property type="entry name" value="ABC_transporter_C-like"/>
</dbReference>
<protein>
    <submittedName>
        <fullName evidence="15">Uncharacterized protein</fullName>
    </submittedName>
</protein>
<evidence type="ECO:0000256" key="8">
    <source>
        <dbReference type="ARBA" id="ARBA00022989"/>
    </source>
</evidence>
<comment type="caution">
    <text evidence="15">The sequence shown here is derived from an EMBL/GenBank/DDBJ whole genome shotgun (WGS) entry which is preliminary data.</text>
</comment>
<feature type="transmembrane region" description="Helical" evidence="12">
    <location>
        <begin position="223"/>
        <end position="242"/>
    </location>
</feature>
<feature type="transmembrane region" description="Helical" evidence="12">
    <location>
        <begin position="552"/>
        <end position="578"/>
    </location>
</feature>
<feature type="transmembrane region" description="Helical" evidence="12">
    <location>
        <begin position="373"/>
        <end position="394"/>
    </location>
</feature>
<gene>
    <name evidence="15" type="ORF">CCHLO57077_00004917</name>
</gene>
<feature type="transmembrane region" description="Helical" evidence="12">
    <location>
        <begin position="163"/>
        <end position="184"/>
    </location>
</feature>
<keyword evidence="7" id="KW-0067">ATP-binding</keyword>
<dbReference type="Pfam" id="PF00005">
    <property type="entry name" value="ABC_tran"/>
    <property type="match status" value="2"/>
</dbReference>
<feature type="transmembrane region" description="Helical" evidence="12">
    <location>
        <begin position="590"/>
        <end position="618"/>
    </location>
</feature>
<proteinExistence type="inferred from homology"/>
<keyword evidence="10" id="KW-0325">Glycoprotein</keyword>
<dbReference type="GO" id="GO:0005524">
    <property type="term" value="F:ATP binding"/>
    <property type="evidence" value="ECO:0007669"/>
    <property type="project" value="UniProtKB-KW"/>
</dbReference>
<feature type="transmembrane region" description="Helical" evidence="12">
    <location>
        <begin position="1109"/>
        <end position="1135"/>
    </location>
</feature>
<feature type="domain" description="ABC transmembrane type-1" evidence="14">
    <location>
        <begin position="1000"/>
        <end position="1292"/>
    </location>
</feature>
<dbReference type="PANTHER" id="PTHR24223:SF399">
    <property type="entry name" value="ABC TRANSPORTER ATNG"/>
    <property type="match status" value="1"/>
</dbReference>
<feature type="transmembrane region" description="Helical" evidence="12">
    <location>
        <begin position="196"/>
        <end position="217"/>
    </location>
</feature>
<evidence type="ECO:0000256" key="5">
    <source>
        <dbReference type="ARBA" id="ARBA00022692"/>
    </source>
</evidence>
<evidence type="ECO:0000256" key="3">
    <source>
        <dbReference type="ARBA" id="ARBA00022448"/>
    </source>
</evidence>
<evidence type="ECO:0000256" key="4">
    <source>
        <dbReference type="ARBA" id="ARBA00022475"/>
    </source>
</evidence>
<evidence type="ECO:0000313" key="16">
    <source>
        <dbReference type="Proteomes" id="UP001160390"/>
    </source>
</evidence>
<evidence type="ECO:0000259" key="13">
    <source>
        <dbReference type="PROSITE" id="PS50893"/>
    </source>
</evidence>